<dbReference type="EMBL" id="BMYK01000009">
    <property type="protein sequence ID" value="GHC86781.1"/>
    <property type="molecule type" value="Genomic_DNA"/>
</dbReference>
<dbReference type="PANTHER" id="PTHR43774">
    <property type="entry name" value="PEPTIDE METHIONINE SULFOXIDE REDUCTASE"/>
    <property type="match status" value="1"/>
</dbReference>
<organism evidence="7 8">
    <name type="scientific">Pseudorhodoferax aquiterrae</name>
    <dbReference type="NCBI Taxonomy" id="747304"/>
    <lineage>
        <taxon>Bacteria</taxon>
        <taxon>Pseudomonadati</taxon>
        <taxon>Pseudomonadota</taxon>
        <taxon>Betaproteobacteria</taxon>
        <taxon>Burkholderiales</taxon>
        <taxon>Comamonadaceae</taxon>
    </lineage>
</organism>
<evidence type="ECO:0000256" key="1">
    <source>
        <dbReference type="ARBA" id="ARBA00023002"/>
    </source>
</evidence>
<dbReference type="PANTHER" id="PTHR43774:SF1">
    <property type="entry name" value="PEPTIDE METHIONINE SULFOXIDE REDUCTASE MSRA 2"/>
    <property type="match status" value="1"/>
</dbReference>
<evidence type="ECO:0000313" key="7">
    <source>
        <dbReference type="EMBL" id="GHC86781.1"/>
    </source>
</evidence>
<feature type="domain" description="Peptide methionine sulphoxide reductase MsrA" evidence="6">
    <location>
        <begin position="77"/>
        <end position="229"/>
    </location>
</feature>
<protein>
    <recommendedName>
        <fullName evidence="4">Peptide methionine sulfoxide reductase MsrA</fullName>
        <shortName evidence="4">Protein-methionine-S-oxide reductase</shortName>
        <ecNumber evidence="4">1.8.4.11</ecNumber>
    </recommendedName>
    <alternativeName>
        <fullName evidence="4">Peptide-methionine (S)-S-oxide reductase</fullName>
        <shortName evidence="4">Peptide Met(O) reductase</shortName>
    </alternativeName>
</protein>
<dbReference type="InterPro" id="IPR036509">
    <property type="entry name" value="Met_Sox_Rdtase_MsrA_sf"/>
</dbReference>
<reference evidence="8" key="1">
    <citation type="journal article" date="2019" name="Int. J. Syst. Evol. Microbiol.">
        <title>The Global Catalogue of Microorganisms (GCM) 10K type strain sequencing project: providing services to taxonomists for standard genome sequencing and annotation.</title>
        <authorList>
            <consortium name="The Broad Institute Genomics Platform"/>
            <consortium name="The Broad Institute Genome Sequencing Center for Infectious Disease"/>
            <person name="Wu L."/>
            <person name="Ma J."/>
        </authorList>
    </citation>
    <scope>NUCLEOTIDE SEQUENCE [LARGE SCALE GENOMIC DNA]</scope>
    <source>
        <strain evidence="8">KCTC 23314</strain>
    </source>
</reference>
<dbReference type="NCBIfam" id="TIGR00401">
    <property type="entry name" value="msrA"/>
    <property type="match status" value="1"/>
</dbReference>
<keyword evidence="8" id="KW-1185">Reference proteome</keyword>
<evidence type="ECO:0000256" key="5">
    <source>
        <dbReference type="SAM" id="MobiDB-lite"/>
    </source>
</evidence>
<dbReference type="EC" id="1.8.4.11" evidence="4"/>
<keyword evidence="1 4" id="KW-0560">Oxidoreductase</keyword>
<comment type="similarity">
    <text evidence="4">Belongs to the MsrA Met sulfoxide reductase family.</text>
</comment>
<evidence type="ECO:0000256" key="4">
    <source>
        <dbReference type="HAMAP-Rule" id="MF_01401"/>
    </source>
</evidence>
<dbReference type="Pfam" id="PF01625">
    <property type="entry name" value="PMSR"/>
    <property type="match status" value="1"/>
</dbReference>
<feature type="region of interest" description="Disordered" evidence="5">
    <location>
        <begin position="1"/>
        <end position="27"/>
    </location>
</feature>
<dbReference type="SUPFAM" id="SSF55068">
    <property type="entry name" value="Peptide methionine sulfoxide reductase"/>
    <property type="match status" value="1"/>
</dbReference>
<comment type="caution">
    <text evidence="7">The sequence shown here is derived from an EMBL/GenBank/DDBJ whole genome shotgun (WGS) entry which is preliminary data.</text>
</comment>
<evidence type="ECO:0000256" key="2">
    <source>
        <dbReference type="ARBA" id="ARBA00047806"/>
    </source>
</evidence>
<comment type="function">
    <text evidence="4">Has an important function as a repair enzyme for proteins that have been inactivated by oxidation. Catalyzes the reversible oxidation-reduction of methionine sulfoxide in proteins to methionine.</text>
</comment>
<dbReference type="Gene3D" id="3.30.1060.10">
    <property type="entry name" value="Peptide methionine sulphoxide reductase MsrA"/>
    <property type="match status" value="1"/>
</dbReference>
<dbReference type="PROSITE" id="PS51318">
    <property type="entry name" value="TAT"/>
    <property type="match status" value="1"/>
</dbReference>
<feature type="compositionally biased region" description="Basic and acidic residues" evidence="5">
    <location>
        <begin position="1"/>
        <end position="17"/>
    </location>
</feature>
<evidence type="ECO:0000313" key="8">
    <source>
        <dbReference type="Proteomes" id="UP000626210"/>
    </source>
</evidence>
<dbReference type="HAMAP" id="MF_01401">
    <property type="entry name" value="MsrA"/>
    <property type="match status" value="1"/>
</dbReference>
<dbReference type="Proteomes" id="UP000626210">
    <property type="component" value="Unassembled WGS sequence"/>
</dbReference>
<accession>A0ABQ3G4U9</accession>
<gene>
    <name evidence="4 7" type="primary">msrA</name>
    <name evidence="7" type="ORF">GCM10007320_32770</name>
</gene>
<name>A0ABQ3G4U9_9BURK</name>
<feature type="active site" evidence="4">
    <location>
        <position position="84"/>
    </location>
</feature>
<dbReference type="InterPro" id="IPR002569">
    <property type="entry name" value="Met_Sox_Rdtase_MsrA_dom"/>
</dbReference>
<proteinExistence type="inferred from homology"/>
<comment type="catalytic activity">
    <reaction evidence="2 4">
        <text>L-methionyl-[protein] + [thioredoxin]-disulfide + H2O = L-methionyl-(S)-S-oxide-[protein] + [thioredoxin]-dithiol</text>
        <dbReference type="Rhea" id="RHEA:14217"/>
        <dbReference type="Rhea" id="RHEA-COMP:10698"/>
        <dbReference type="Rhea" id="RHEA-COMP:10700"/>
        <dbReference type="Rhea" id="RHEA-COMP:12313"/>
        <dbReference type="Rhea" id="RHEA-COMP:12315"/>
        <dbReference type="ChEBI" id="CHEBI:15377"/>
        <dbReference type="ChEBI" id="CHEBI:16044"/>
        <dbReference type="ChEBI" id="CHEBI:29950"/>
        <dbReference type="ChEBI" id="CHEBI:44120"/>
        <dbReference type="ChEBI" id="CHEBI:50058"/>
        <dbReference type="EC" id="1.8.4.11"/>
    </reaction>
</comment>
<evidence type="ECO:0000256" key="3">
    <source>
        <dbReference type="ARBA" id="ARBA00048782"/>
    </source>
</evidence>
<dbReference type="InterPro" id="IPR006311">
    <property type="entry name" value="TAT_signal"/>
</dbReference>
<sequence length="260" mass="27853">MMRRHFQDRPIDEDRMKTSAPPRAPALPRRGALTAMALLLGGGVLAYKALPALAAESAVAIPPPADTGAAPTATAETAVLAGGCFWGVQGVFQHVKGVTSAVSGYAGGDARTANYGAIGSGRTGHAEAVRITYDPRQIGFGQLLQIYFSVVHDPTQLNRQGPDFGTQYRSTVFAQNAEQARIAKAYIAQLDAARSFGAPIATTIEMDKPFYAAEAYHQDYMTLHPSQPYIAIHDLPKRENLKRVFPALYRDKPVLVGTGA</sequence>
<evidence type="ECO:0000259" key="6">
    <source>
        <dbReference type="Pfam" id="PF01625"/>
    </source>
</evidence>
<comment type="catalytic activity">
    <reaction evidence="3 4">
        <text>[thioredoxin]-disulfide + L-methionine + H2O = L-methionine (S)-S-oxide + [thioredoxin]-dithiol</text>
        <dbReference type="Rhea" id="RHEA:19993"/>
        <dbReference type="Rhea" id="RHEA-COMP:10698"/>
        <dbReference type="Rhea" id="RHEA-COMP:10700"/>
        <dbReference type="ChEBI" id="CHEBI:15377"/>
        <dbReference type="ChEBI" id="CHEBI:29950"/>
        <dbReference type="ChEBI" id="CHEBI:50058"/>
        <dbReference type="ChEBI" id="CHEBI:57844"/>
        <dbReference type="ChEBI" id="CHEBI:58772"/>
        <dbReference type="EC" id="1.8.4.11"/>
    </reaction>
</comment>